<feature type="domain" description="Polysaccharide lyase family 8 central" evidence="5">
    <location>
        <begin position="376"/>
        <end position="614"/>
    </location>
</feature>
<evidence type="ECO:0000256" key="1">
    <source>
        <dbReference type="ARBA" id="ARBA00006699"/>
    </source>
</evidence>
<dbReference type="SUPFAM" id="SSF74650">
    <property type="entry name" value="Galactose mutarotase-like"/>
    <property type="match status" value="1"/>
</dbReference>
<dbReference type="PANTHER" id="PTHR38481:SF1">
    <property type="entry name" value="HYALURONATE LYASE"/>
    <property type="match status" value="1"/>
</dbReference>
<dbReference type="InterPro" id="IPR011071">
    <property type="entry name" value="Lyase_8-like_C"/>
</dbReference>
<keyword evidence="2" id="KW-0732">Signal</keyword>
<dbReference type="GO" id="GO:0005576">
    <property type="term" value="C:extracellular region"/>
    <property type="evidence" value="ECO:0007669"/>
    <property type="project" value="InterPro"/>
</dbReference>
<dbReference type="Pfam" id="PF08124">
    <property type="entry name" value="Lyase_8_N"/>
    <property type="match status" value="1"/>
</dbReference>
<feature type="domain" description="Polysaccharide lyase 8 N-terminal alpha-helical" evidence="7">
    <location>
        <begin position="91"/>
        <end position="309"/>
    </location>
</feature>
<dbReference type="eggNOG" id="COG5492">
    <property type="taxonomic scope" value="Bacteria"/>
</dbReference>
<evidence type="ECO:0000259" key="5">
    <source>
        <dbReference type="Pfam" id="PF02278"/>
    </source>
</evidence>
<evidence type="ECO:0000313" key="8">
    <source>
        <dbReference type="EMBL" id="RLV73883.1"/>
    </source>
</evidence>
<dbReference type="Pfam" id="PF02884">
    <property type="entry name" value="Lyase_8_C"/>
    <property type="match status" value="1"/>
</dbReference>
<dbReference type="KEGG" id="src:M271_11920"/>
<protein>
    <recommendedName>
        <fullName evidence="10">Chondroitin AC lyase</fullName>
    </recommendedName>
</protein>
<dbReference type="RefSeq" id="WP_020867388.1">
    <property type="nucleotide sequence ID" value="NC_022785.1"/>
</dbReference>
<dbReference type="InterPro" id="IPR011013">
    <property type="entry name" value="Gal_mutarotase_sf_dom"/>
</dbReference>
<evidence type="ECO:0000256" key="4">
    <source>
        <dbReference type="SAM" id="MobiDB-lite"/>
    </source>
</evidence>
<evidence type="ECO:0000259" key="6">
    <source>
        <dbReference type="Pfam" id="PF02884"/>
    </source>
</evidence>
<evidence type="ECO:0000256" key="3">
    <source>
        <dbReference type="ARBA" id="ARBA00023239"/>
    </source>
</evidence>
<proteinExistence type="inferred from homology"/>
<dbReference type="Gene3D" id="2.70.98.10">
    <property type="match status" value="1"/>
</dbReference>
<reference evidence="8 9" key="1">
    <citation type="journal article" date="2018" name="J. Biol. Chem.">
        <title>Discovery of the actinoplanic acid pathway in Streptomyces rapamycinicus reveals a genetically conserved synergism with rapamycin.</title>
        <authorList>
            <person name="Mrak P."/>
            <person name="Krastel P."/>
            <person name="Pivk Lukancic P."/>
            <person name="Tao J."/>
            <person name="Pistorius D."/>
            <person name="Moore C.M."/>
        </authorList>
    </citation>
    <scope>NUCLEOTIDE SEQUENCE [LARGE SCALE GENOMIC DNA]</scope>
    <source>
        <strain evidence="8 9">NRRL 5491</strain>
    </source>
</reference>
<dbReference type="SUPFAM" id="SSF49863">
    <property type="entry name" value="Hyaluronate lyase-like, C-terminal domain"/>
    <property type="match status" value="1"/>
</dbReference>
<evidence type="ECO:0008006" key="10">
    <source>
        <dbReference type="Google" id="ProtNLM"/>
    </source>
</evidence>
<feature type="region of interest" description="Disordered" evidence="4">
    <location>
        <begin position="710"/>
        <end position="729"/>
    </location>
</feature>
<evidence type="ECO:0000256" key="2">
    <source>
        <dbReference type="ARBA" id="ARBA00022729"/>
    </source>
</evidence>
<dbReference type="InterPro" id="IPR014718">
    <property type="entry name" value="GH-type_carb-bd"/>
</dbReference>
<dbReference type="InterPro" id="IPR038970">
    <property type="entry name" value="Lyase_8"/>
</dbReference>
<gene>
    <name evidence="8" type="ORF">D3C57_131695</name>
</gene>
<evidence type="ECO:0000313" key="9">
    <source>
        <dbReference type="Proteomes" id="UP000281594"/>
    </source>
</evidence>
<organism evidence="8 9">
    <name type="scientific">Streptomyces rapamycinicus (strain ATCC 29253 / DSM 41530 / NRRL 5491 / AYB-994)</name>
    <name type="common">Streptomyces hygroscopicus (strain ATCC 29253)</name>
    <dbReference type="NCBI Taxonomy" id="1343740"/>
    <lineage>
        <taxon>Bacteria</taxon>
        <taxon>Bacillati</taxon>
        <taxon>Actinomycetota</taxon>
        <taxon>Actinomycetes</taxon>
        <taxon>Kitasatosporales</taxon>
        <taxon>Streptomycetaceae</taxon>
        <taxon>Streptomyces</taxon>
        <taxon>Streptomyces violaceusniger group</taxon>
    </lineage>
</organism>
<evidence type="ECO:0000259" key="7">
    <source>
        <dbReference type="Pfam" id="PF08124"/>
    </source>
</evidence>
<dbReference type="InterPro" id="IPR006311">
    <property type="entry name" value="TAT_signal"/>
</dbReference>
<comment type="similarity">
    <text evidence="1">Belongs to the polysaccharide lyase 8 family.</text>
</comment>
<dbReference type="HOGENOM" id="CLU_004172_2_1_11"/>
<sequence length="729" mass="79268">MTENGVAPLPDRRRVLLGGLGITAGVAGLTLSVPALARAAEAGGSRAVTDDLQLIIERLQQRFLAQGDQVRIANGIFLARTSEALAYVESLRADGSWPDVDYDDTTSSANGRVWSPYHALYRMIAMAHAYRDPDAAGYGKPELIEALNRALLYWDGVKPTSTNWWEVEIGKSMAMGRVSIFVGDELSTEAREVTYAHNTGRLDPAGANGSWRTENYLYEAVAKHATADIEQGYATMSQTVAVDSSGKVTEAVQVDSSFWAHGAQLYSEGYGMALFTIVAAWADVARGTSFAFSPEDIDAIAFYILDGTRWLIRGEIGMMYLGYRPPNTIDGITSYAADFLEPLDRMVRADERNSAAYQRLADNIRGKIRENGVTGHKYFWRSEFSSHLRDAYGIFTRVNSPRMKGSEYRSTFRPEVGNEIDWNAAGATAIQVTNREYDDLVPAFDWFHYPGVTAPYTKVLTQSSPANRGSFTGGVSDGRYGASIFTLDRFSTTGRKSYFYFDDEIVALGAGISSTSQHAVHTTVNQGAARPNASVGGKAVRPGTDSADTGASWAYNDEIGYVFPEGGPLKVSNKEQTGSWLDRDPVKRNAFTLFFDHGTTPDGAKYAYVLLPGATPEKVRSYAAKPVVKILRNDEQVQAVRHPRLRLTMATFHAAGSLDLGSGRTLRVDQPAIIMLDEDGSSAVVSVANPDQPGLTVSVTLAAPGRTRRASFPLGAGPNLGKTVTQPLR</sequence>
<dbReference type="GO" id="GO:0030246">
    <property type="term" value="F:carbohydrate binding"/>
    <property type="evidence" value="ECO:0007669"/>
    <property type="project" value="InterPro"/>
</dbReference>
<dbReference type="STRING" id="1343740.M271_11920"/>
<dbReference type="GO" id="GO:0005975">
    <property type="term" value="P:carbohydrate metabolic process"/>
    <property type="evidence" value="ECO:0007669"/>
    <property type="project" value="InterPro"/>
</dbReference>
<keyword evidence="3" id="KW-0456">Lyase</keyword>
<dbReference type="InterPro" id="IPR004103">
    <property type="entry name" value="Lyase_8_C"/>
</dbReference>
<dbReference type="Gene3D" id="2.60.220.10">
    <property type="entry name" value="Polysaccharide lyase family 8-like, C-terminal"/>
    <property type="match status" value="1"/>
</dbReference>
<dbReference type="Pfam" id="PF02278">
    <property type="entry name" value="Lyase_8"/>
    <property type="match status" value="1"/>
</dbReference>
<dbReference type="InterPro" id="IPR008929">
    <property type="entry name" value="Chondroitin_lyas"/>
</dbReference>
<dbReference type="EMBL" id="QYCY01000002">
    <property type="protein sequence ID" value="RLV73883.1"/>
    <property type="molecule type" value="Genomic_DNA"/>
</dbReference>
<dbReference type="Gene3D" id="1.50.10.100">
    <property type="entry name" value="Chondroitin AC/alginate lyase"/>
    <property type="match status" value="1"/>
</dbReference>
<comment type="caution">
    <text evidence="8">The sequence shown here is derived from an EMBL/GenBank/DDBJ whole genome shotgun (WGS) entry which is preliminary data.</text>
</comment>
<dbReference type="Proteomes" id="UP000281594">
    <property type="component" value="Unassembled WGS sequence"/>
</dbReference>
<dbReference type="InterPro" id="IPR012970">
    <property type="entry name" value="Lyase_8_alpha_N"/>
</dbReference>
<dbReference type="PANTHER" id="PTHR38481">
    <property type="entry name" value="HYALURONATE LYASE"/>
    <property type="match status" value="1"/>
</dbReference>
<dbReference type="PROSITE" id="PS51318">
    <property type="entry name" value="TAT"/>
    <property type="match status" value="1"/>
</dbReference>
<feature type="domain" description="Polysaccharide lyase family 8 C-terminal" evidence="6">
    <location>
        <begin position="629"/>
        <end position="694"/>
    </location>
</feature>
<dbReference type="AlphaFoldDB" id="A0A0A0N9U3"/>
<name>A0A0A0N9U3_STRRN</name>
<accession>A0A0A0N9U3</accession>
<dbReference type="SUPFAM" id="SSF48230">
    <property type="entry name" value="Chondroitin AC/alginate lyase"/>
    <property type="match status" value="1"/>
</dbReference>
<dbReference type="GO" id="GO:0016837">
    <property type="term" value="F:carbon-oxygen lyase activity, acting on polysaccharides"/>
    <property type="evidence" value="ECO:0007669"/>
    <property type="project" value="UniProtKB-ARBA"/>
</dbReference>
<feature type="region of interest" description="Disordered" evidence="4">
    <location>
        <begin position="525"/>
        <end position="547"/>
    </location>
</feature>
<dbReference type="InterPro" id="IPR003159">
    <property type="entry name" value="Lyase_8_central_dom"/>
</dbReference>